<dbReference type="PANTHER" id="PTHR45641:SF19">
    <property type="entry name" value="NEPHROCYSTIN-3"/>
    <property type="match status" value="1"/>
</dbReference>
<evidence type="ECO:0000256" key="2">
    <source>
        <dbReference type="ARBA" id="ARBA00022803"/>
    </source>
</evidence>
<gene>
    <name evidence="4" type="ORF">RFI_23031</name>
</gene>
<dbReference type="InterPro" id="IPR019734">
    <property type="entry name" value="TPR_rpt"/>
</dbReference>
<protein>
    <submittedName>
        <fullName evidence="4">Uncharacterized protein</fullName>
    </submittedName>
</protein>
<evidence type="ECO:0000313" key="5">
    <source>
        <dbReference type="Proteomes" id="UP000023152"/>
    </source>
</evidence>
<dbReference type="InterPro" id="IPR029030">
    <property type="entry name" value="Caspase-like_dom_sf"/>
</dbReference>
<feature type="repeat" description="TPR" evidence="3">
    <location>
        <begin position="641"/>
        <end position="674"/>
    </location>
</feature>
<dbReference type="InterPro" id="IPR011990">
    <property type="entry name" value="TPR-like_helical_dom_sf"/>
</dbReference>
<dbReference type="PROSITE" id="PS50005">
    <property type="entry name" value="TPR"/>
    <property type="match status" value="1"/>
</dbReference>
<reference evidence="4 5" key="1">
    <citation type="journal article" date="2013" name="Curr. Biol.">
        <title>The Genome of the Foraminiferan Reticulomyxa filosa.</title>
        <authorList>
            <person name="Glockner G."/>
            <person name="Hulsmann N."/>
            <person name="Schleicher M."/>
            <person name="Noegel A.A."/>
            <person name="Eichinger L."/>
            <person name="Gallinger C."/>
            <person name="Pawlowski J."/>
            <person name="Sierra R."/>
            <person name="Euteneuer U."/>
            <person name="Pillet L."/>
            <person name="Moustafa A."/>
            <person name="Platzer M."/>
            <person name="Groth M."/>
            <person name="Szafranski K."/>
            <person name="Schliwa M."/>
        </authorList>
    </citation>
    <scope>NUCLEOTIDE SEQUENCE [LARGE SCALE GENOMIC DNA]</scope>
</reference>
<dbReference type="EMBL" id="ASPP01020092">
    <property type="protein sequence ID" value="ETO14335.1"/>
    <property type="molecule type" value="Genomic_DNA"/>
</dbReference>
<evidence type="ECO:0000256" key="1">
    <source>
        <dbReference type="ARBA" id="ARBA00022737"/>
    </source>
</evidence>
<comment type="caution">
    <text evidence="4">The sequence shown here is derived from an EMBL/GenBank/DDBJ whole genome shotgun (WGS) entry which is preliminary data.</text>
</comment>
<dbReference type="SUPFAM" id="SSF48452">
    <property type="entry name" value="TPR-like"/>
    <property type="match status" value="1"/>
</dbReference>
<dbReference type="PANTHER" id="PTHR45641">
    <property type="entry name" value="TETRATRICOPEPTIDE REPEAT PROTEIN (AFU_ORTHOLOGUE AFUA_6G03870)"/>
    <property type="match status" value="1"/>
</dbReference>
<accession>X6MMM5</accession>
<dbReference type="Gene3D" id="1.25.40.10">
    <property type="entry name" value="Tetratricopeptide repeat domain"/>
    <property type="match status" value="2"/>
</dbReference>
<dbReference type="Gene3D" id="3.40.50.1460">
    <property type="match status" value="1"/>
</dbReference>
<evidence type="ECO:0000313" key="4">
    <source>
        <dbReference type="EMBL" id="ETO14335.1"/>
    </source>
</evidence>
<evidence type="ECO:0000256" key="3">
    <source>
        <dbReference type="PROSITE-ProRule" id="PRU00339"/>
    </source>
</evidence>
<keyword evidence="2 3" id="KW-0802">TPR repeat</keyword>
<keyword evidence="1" id="KW-0677">Repeat</keyword>
<organism evidence="4 5">
    <name type="scientific">Reticulomyxa filosa</name>
    <dbReference type="NCBI Taxonomy" id="46433"/>
    <lineage>
        <taxon>Eukaryota</taxon>
        <taxon>Sar</taxon>
        <taxon>Rhizaria</taxon>
        <taxon>Retaria</taxon>
        <taxon>Foraminifera</taxon>
        <taxon>Monothalamids</taxon>
        <taxon>Reticulomyxidae</taxon>
        <taxon>Reticulomyxa</taxon>
    </lineage>
</organism>
<keyword evidence="5" id="KW-1185">Reference proteome</keyword>
<dbReference type="SMART" id="SM00028">
    <property type="entry name" value="TPR"/>
    <property type="match status" value="5"/>
</dbReference>
<dbReference type="AlphaFoldDB" id="X6MMM5"/>
<dbReference type="Pfam" id="PF13374">
    <property type="entry name" value="TPR_10"/>
    <property type="match status" value="1"/>
</dbReference>
<dbReference type="Proteomes" id="UP000023152">
    <property type="component" value="Unassembled WGS sequence"/>
</dbReference>
<dbReference type="Pfam" id="PF13181">
    <property type="entry name" value="TPR_8"/>
    <property type="match status" value="2"/>
</dbReference>
<name>X6MMM5_RETFI</name>
<proteinExistence type="predicted"/>
<sequence length="738" mass="85771">MSSYKVYVNDGIKVHTIILKELTVKHLRQQIAEATQSTHVNSELIKIIGEDGCFIETNEDILRVFTSDRRYFTLELKKKAIPSPVRAIKNPLILMVGAMKYEQLPYLKDAQEDLWLLQALFQSKFGYRVFSTYNQFNQCTELLSLNRLENFLLNHYTSLFDHDNNYDGLIFVWCGYGGVASNQDALITSDMNTKDFKSIQYDFVKRTDYFIGKPKIFINVTYKGKHNQIKMNPENEIIQKDNYDEDILTIFVNITPKCIVDDLKDKNERKGSNFVKIFRQKIKDNINSWNSIIEQVTQIILNKESISETIQTISTFRSDAYLVPISRYQKYYNSIDPDENVNSDDNNDEQPVIKKDNIPEEAAKIVKEMLDKNEQGLIVIIYNSPGWKNKRDNISLFMTLISNEKNDKKEFGEYCMFVIKKKLIILEEEINIDGNIYAVDCKLICKRNANITTQLFVTKNAIIDQQLKQLTSPIQWNTKIHYDIPLLLQDIEDKGDQCKEKKFFDASINYLQQYLQIATNTFGSDHPYVATSNAYDKKEKFNKAIEYYKKSLKIRLYIFGGIHADVAHSYNNLGLSYVNIMHGEKAQECHEKAFKIRLAIFGANHDLYITIKKNYDKAIEFCEKSLKIRSNCFGINRTHIASLYTILGLSYHNKGQYNEAIECYKKELPIRKEVFGKTNKSIGDSNWNLACAFEQQKEKKTALKYFEEAYKIYSAALGEVHAETLKVKHKIKELMNDV</sequence>
<dbReference type="SUPFAM" id="SSF52129">
    <property type="entry name" value="Caspase-like"/>
    <property type="match status" value="1"/>
</dbReference>
<dbReference type="Pfam" id="PF13424">
    <property type="entry name" value="TPR_12"/>
    <property type="match status" value="1"/>
</dbReference>